<evidence type="ECO:0008006" key="4">
    <source>
        <dbReference type="Google" id="ProtNLM"/>
    </source>
</evidence>
<dbReference type="RefSeq" id="WP_413281726.1">
    <property type="nucleotide sequence ID" value="NZ_JBHFNT010000309.1"/>
</dbReference>
<accession>A0ABV4WWF7</accession>
<dbReference type="EMBL" id="JBHFNT010000309">
    <property type="protein sequence ID" value="MFB2839454.1"/>
    <property type="molecule type" value="Genomic_DNA"/>
</dbReference>
<sequence>MVNNSEMEEQDNPEKRQREERKQQNVFGDAIGNVCESCECGNTPTEIDISCPLLDCGNWINCASSLNCGNCGKCGSGLDCSGLDCSGCGDCGSGLDCGSCGS</sequence>
<feature type="region of interest" description="Disordered" evidence="1">
    <location>
        <begin position="1"/>
        <end position="23"/>
    </location>
</feature>
<name>A0ABV4WWF7_9CYAN</name>
<protein>
    <recommendedName>
        <fullName evidence="4">Metallothionein</fullName>
    </recommendedName>
</protein>
<evidence type="ECO:0000313" key="3">
    <source>
        <dbReference type="Proteomes" id="UP001576780"/>
    </source>
</evidence>
<feature type="compositionally biased region" description="Acidic residues" evidence="1">
    <location>
        <begin position="1"/>
        <end position="11"/>
    </location>
</feature>
<reference evidence="2 3" key="1">
    <citation type="submission" date="2024-09" db="EMBL/GenBank/DDBJ databases">
        <title>Floridaenema gen nov. (Aerosakkonemataceae, Aerosakkonematales ord. nov., Cyanobacteria) from benthic tropical and subtropical fresh waters, with the description of four new species.</title>
        <authorList>
            <person name="Moretto J.A."/>
            <person name="Berthold D.E."/>
            <person name="Lefler F.W."/>
            <person name="Huang I.-S."/>
            <person name="Laughinghouse H. IV."/>
        </authorList>
    </citation>
    <scope>NUCLEOTIDE SEQUENCE [LARGE SCALE GENOMIC DNA]</scope>
    <source>
        <strain evidence="2 3">BLCC-F167</strain>
    </source>
</reference>
<comment type="caution">
    <text evidence="2">The sequence shown here is derived from an EMBL/GenBank/DDBJ whole genome shotgun (WGS) entry which is preliminary data.</text>
</comment>
<keyword evidence="3" id="KW-1185">Reference proteome</keyword>
<gene>
    <name evidence="2" type="ORF">ACE1CA_33610</name>
</gene>
<evidence type="ECO:0000256" key="1">
    <source>
        <dbReference type="SAM" id="MobiDB-lite"/>
    </source>
</evidence>
<proteinExistence type="predicted"/>
<organism evidence="2 3">
    <name type="scientific">Floridaenema evergladense BLCC-F167</name>
    <dbReference type="NCBI Taxonomy" id="3153639"/>
    <lineage>
        <taxon>Bacteria</taxon>
        <taxon>Bacillati</taxon>
        <taxon>Cyanobacteriota</taxon>
        <taxon>Cyanophyceae</taxon>
        <taxon>Oscillatoriophycideae</taxon>
        <taxon>Aerosakkonematales</taxon>
        <taxon>Aerosakkonemataceae</taxon>
        <taxon>Floridanema</taxon>
        <taxon>Floridanema evergladense</taxon>
    </lineage>
</organism>
<evidence type="ECO:0000313" key="2">
    <source>
        <dbReference type="EMBL" id="MFB2839454.1"/>
    </source>
</evidence>
<feature type="compositionally biased region" description="Basic and acidic residues" evidence="1">
    <location>
        <begin position="12"/>
        <end position="23"/>
    </location>
</feature>
<dbReference type="Proteomes" id="UP001576780">
    <property type="component" value="Unassembled WGS sequence"/>
</dbReference>